<comment type="caution">
    <text evidence="3">The sequence shown here is derived from an EMBL/GenBank/DDBJ whole genome shotgun (WGS) entry which is preliminary data.</text>
</comment>
<dbReference type="InterPro" id="IPR029058">
    <property type="entry name" value="AB_hydrolase_fold"/>
</dbReference>
<dbReference type="RefSeq" id="WP_374036523.1">
    <property type="nucleotide sequence ID" value="NZ_CP169082.1"/>
</dbReference>
<dbReference type="SUPFAM" id="SSF53474">
    <property type="entry name" value="alpha/beta-Hydrolases"/>
    <property type="match status" value="1"/>
</dbReference>
<evidence type="ECO:0000259" key="2">
    <source>
        <dbReference type="Pfam" id="PF00326"/>
    </source>
</evidence>
<dbReference type="Pfam" id="PF00326">
    <property type="entry name" value="Peptidase_S9"/>
    <property type="match status" value="1"/>
</dbReference>
<dbReference type="Proteomes" id="UP001596152">
    <property type="component" value="Unassembled WGS sequence"/>
</dbReference>
<dbReference type="EMBL" id="JBHSLF010000050">
    <property type="protein sequence ID" value="MFC5345534.1"/>
    <property type="molecule type" value="Genomic_DNA"/>
</dbReference>
<dbReference type="InterPro" id="IPR001375">
    <property type="entry name" value="Peptidase_S9_cat"/>
</dbReference>
<dbReference type="SUPFAM" id="SSF82171">
    <property type="entry name" value="DPP6 N-terminal domain-like"/>
    <property type="match status" value="1"/>
</dbReference>
<name>A0ABW0FWQ0_9CAUL</name>
<reference evidence="4" key="1">
    <citation type="journal article" date="2019" name="Int. J. Syst. Evol. Microbiol.">
        <title>The Global Catalogue of Microorganisms (GCM) 10K type strain sequencing project: providing services to taxonomists for standard genome sequencing and annotation.</title>
        <authorList>
            <consortium name="The Broad Institute Genomics Platform"/>
            <consortium name="The Broad Institute Genome Sequencing Center for Infectious Disease"/>
            <person name="Wu L."/>
            <person name="Ma J."/>
        </authorList>
    </citation>
    <scope>NUCLEOTIDE SEQUENCE [LARGE SCALE GENOMIC DNA]</scope>
    <source>
        <strain evidence="4">JCM 12125</strain>
    </source>
</reference>
<evidence type="ECO:0000313" key="4">
    <source>
        <dbReference type="Proteomes" id="UP001596152"/>
    </source>
</evidence>
<dbReference type="Gene3D" id="3.40.50.1820">
    <property type="entry name" value="alpha/beta hydrolase"/>
    <property type="match status" value="1"/>
</dbReference>
<protein>
    <submittedName>
        <fullName evidence="3">Alpha/beta hydrolase family protein</fullName>
        <ecNumber evidence="3">3.4.-.-</ecNumber>
    </submittedName>
</protein>
<evidence type="ECO:0000313" key="3">
    <source>
        <dbReference type="EMBL" id="MFC5345534.1"/>
    </source>
</evidence>
<proteinExistence type="predicted"/>
<dbReference type="PANTHER" id="PTHR42776">
    <property type="entry name" value="SERINE PEPTIDASE S9 FAMILY MEMBER"/>
    <property type="match status" value="1"/>
</dbReference>
<organism evidence="3 4">
    <name type="scientific">Brevundimonas staleyi</name>
    <dbReference type="NCBI Taxonomy" id="74326"/>
    <lineage>
        <taxon>Bacteria</taxon>
        <taxon>Pseudomonadati</taxon>
        <taxon>Pseudomonadota</taxon>
        <taxon>Alphaproteobacteria</taxon>
        <taxon>Caulobacterales</taxon>
        <taxon>Caulobacteraceae</taxon>
        <taxon>Brevundimonas</taxon>
    </lineage>
</organism>
<dbReference type="GO" id="GO:0016787">
    <property type="term" value="F:hydrolase activity"/>
    <property type="evidence" value="ECO:0007669"/>
    <property type="project" value="UniProtKB-KW"/>
</dbReference>
<accession>A0ABW0FWQ0</accession>
<dbReference type="EC" id="3.4.-.-" evidence="3"/>
<gene>
    <name evidence="3" type="ORF">ACFPIE_16585</name>
</gene>
<sequence>MALSAPAQAEGRPFTVDDLLALESLGDVRLSPDSRFLVIERAGPYDATERFEHDYYTRLAITDLEVRDRAGALLHTLRSNGSQGYDSGPFSPDGRHMAVFRLSPGPRWQLGVLVLETGQVTWLDVTPDQSLVGRSVGWRGADELVFLARERGDLPIVLRMGWQTQARTAERWRRQQEGREPTVTALFSGPARDRRPQAAPSRLMSYRLDTAALRTWATGEFVDVALSPDGARAAVLENTTDLQPIPQGPAEIGTPNRRRELRLVDLETGRLGSPLPDRDLASHLLSWAPDSSDLLVFDRAPGAPFDTGRLTRVGRNGSAAPLPMRDVRPVVLETLEAIPFVRVAWLDDRPLVWSRDGEGRATWRRVEPNGAAVDLGLPADPSARWISDEPGLLFVSGDRLHRVTRAGVTPAGSGQVLFGSTSLDQGGRGARNPDTASSILGAVLRPDGRQSAPLAVEAGDPLLPNETPLVADAAGLITRRTDERGVTELVLRGPGTAVPLLTLNAGLAGIAWGRLTSVDHPGYDGRPLKSWVLEPRGPRPPDGWPVVVTIYPRSVFPDPPARALPGSAAHQVSPAVLAAQGYAVLFASLPTHEETPGPGLEALGSEVWAIVEAAAAAGLVDPSRAALFGHSYGGHGALLVATQTDRFRTVIASAGAADYGTFSRATRHFAAVPEDGYLLGRAGWLEGGQGRMGGPAWSDPAAYVANSPLYLVDRIRTPIMLIEGELDPVGADPMFAGLYQRGVEAAYLHFWGEEHILASPANIRALHDHVLAWLDRHLDEEPATIERAAGRASEGGNGSAGQS</sequence>
<evidence type="ECO:0000256" key="1">
    <source>
        <dbReference type="ARBA" id="ARBA00022801"/>
    </source>
</evidence>
<keyword evidence="4" id="KW-1185">Reference proteome</keyword>
<keyword evidence="1 3" id="KW-0378">Hydrolase</keyword>
<feature type="domain" description="Peptidase S9 prolyl oligopeptidase catalytic" evidence="2">
    <location>
        <begin position="607"/>
        <end position="779"/>
    </location>
</feature>
<dbReference type="PANTHER" id="PTHR42776:SF27">
    <property type="entry name" value="DIPEPTIDYL PEPTIDASE FAMILY MEMBER 6"/>
    <property type="match status" value="1"/>
</dbReference>